<keyword evidence="3" id="KW-1185">Reference proteome</keyword>
<reference evidence="2 3" key="1">
    <citation type="journal article" date="2018" name="Nat. Ecol. Evol.">
        <title>Shark genomes provide insights into elasmobranch evolution and the origin of vertebrates.</title>
        <authorList>
            <person name="Hara Y"/>
            <person name="Yamaguchi K"/>
            <person name="Onimaru K"/>
            <person name="Kadota M"/>
            <person name="Koyanagi M"/>
            <person name="Keeley SD"/>
            <person name="Tatsumi K"/>
            <person name="Tanaka K"/>
            <person name="Motone F"/>
            <person name="Kageyama Y"/>
            <person name="Nozu R"/>
            <person name="Adachi N"/>
            <person name="Nishimura O"/>
            <person name="Nakagawa R"/>
            <person name="Tanegashima C"/>
            <person name="Kiyatake I"/>
            <person name="Matsumoto R"/>
            <person name="Murakumo K"/>
            <person name="Nishida K"/>
            <person name="Terakita A"/>
            <person name="Kuratani S"/>
            <person name="Sato K"/>
            <person name="Hyodo S Kuraku.S."/>
        </authorList>
    </citation>
    <scope>NUCLEOTIDE SEQUENCE [LARGE SCALE GENOMIC DNA]</scope>
</reference>
<name>A0A401U3L7_CHIPU</name>
<gene>
    <name evidence="2" type="ORF">chiPu_0033852</name>
</gene>
<sequence>MSSEVSQILEQVGLQAAAEQRRHQRGQPQWCAGLGEADKQDRGDDDADRQLPGDHAWISEQLAAEEQHDGVFRHFPHRGNSSADDCENDDADHDARDPGKRPVKPSHHRCEFISQDLAADEHAAGGAAGNRRERARDEG</sequence>
<dbReference type="EMBL" id="BEZZ01273833">
    <property type="protein sequence ID" value="GCC49488.1"/>
    <property type="molecule type" value="Genomic_DNA"/>
</dbReference>
<evidence type="ECO:0000256" key="1">
    <source>
        <dbReference type="SAM" id="MobiDB-lite"/>
    </source>
</evidence>
<proteinExistence type="predicted"/>
<evidence type="ECO:0000313" key="2">
    <source>
        <dbReference type="EMBL" id="GCC49488.1"/>
    </source>
</evidence>
<comment type="caution">
    <text evidence="2">The sequence shown here is derived from an EMBL/GenBank/DDBJ whole genome shotgun (WGS) entry which is preliminary data.</text>
</comment>
<feature type="compositionally biased region" description="Basic and acidic residues" evidence="1">
    <location>
        <begin position="36"/>
        <end position="52"/>
    </location>
</feature>
<feature type="region of interest" description="Disordered" evidence="1">
    <location>
        <begin position="1"/>
        <end position="139"/>
    </location>
</feature>
<accession>A0A401U3L7</accession>
<evidence type="ECO:0000313" key="3">
    <source>
        <dbReference type="Proteomes" id="UP000287033"/>
    </source>
</evidence>
<feature type="compositionally biased region" description="Basic and acidic residues" evidence="1">
    <location>
        <begin position="130"/>
        <end position="139"/>
    </location>
</feature>
<protein>
    <submittedName>
        <fullName evidence="2">Uncharacterized protein</fullName>
    </submittedName>
</protein>
<organism evidence="2 3">
    <name type="scientific">Chiloscyllium punctatum</name>
    <name type="common">Brownbanded bambooshark</name>
    <name type="synonym">Hemiscyllium punctatum</name>
    <dbReference type="NCBI Taxonomy" id="137246"/>
    <lineage>
        <taxon>Eukaryota</taxon>
        <taxon>Metazoa</taxon>
        <taxon>Chordata</taxon>
        <taxon>Craniata</taxon>
        <taxon>Vertebrata</taxon>
        <taxon>Chondrichthyes</taxon>
        <taxon>Elasmobranchii</taxon>
        <taxon>Galeomorphii</taxon>
        <taxon>Galeoidea</taxon>
        <taxon>Orectolobiformes</taxon>
        <taxon>Hemiscylliidae</taxon>
        <taxon>Chiloscyllium</taxon>
    </lineage>
</organism>
<dbReference type="Proteomes" id="UP000287033">
    <property type="component" value="Unassembled WGS sequence"/>
</dbReference>
<dbReference type="AlphaFoldDB" id="A0A401U3L7"/>